<evidence type="ECO:0000256" key="6">
    <source>
        <dbReference type="SAM" id="MobiDB-lite"/>
    </source>
</evidence>
<feature type="transmembrane region" description="Helical" evidence="7">
    <location>
        <begin position="239"/>
        <end position="264"/>
    </location>
</feature>
<evidence type="ECO:0000313" key="9">
    <source>
        <dbReference type="EMBL" id="KAF0310781.1"/>
    </source>
</evidence>
<evidence type="ECO:0000256" key="7">
    <source>
        <dbReference type="SAM" id="Phobius"/>
    </source>
</evidence>
<protein>
    <submittedName>
        <fullName evidence="9">FMRFamide receptor</fullName>
    </submittedName>
</protein>
<reference evidence="9 10" key="1">
    <citation type="submission" date="2019-07" db="EMBL/GenBank/DDBJ databases">
        <title>Draft genome assembly of a fouling barnacle, Amphibalanus amphitrite (Darwin, 1854): The first reference genome for Thecostraca.</title>
        <authorList>
            <person name="Kim W."/>
        </authorList>
    </citation>
    <scope>NUCLEOTIDE SEQUENCE [LARGE SCALE GENOMIC DNA]</scope>
    <source>
        <strain evidence="9">SNU_AA5</strain>
        <tissue evidence="9">Soma without cirri and trophi</tissue>
    </source>
</reference>
<dbReference type="PROSITE" id="PS50262">
    <property type="entry name" value="G_PROTEIN_RECEP_F1_2"/>
    <property type="match status" value="1"/>
</dbReference>
<dbReference type="CDD" id="cd14978">
    <property type="entry name" value="7tmA_FMRFamide_R-like"/>
    <property type="match status" value="1"/>
</dbReference>
<dbReference type="OrthoDB" id="10011262at2759"/>
<keyword evidence="4 7" id="KW-1133">Transmembrane helix</keyword>
<evidence type="ECO:0000256" key="5">
    <source>
        <dbReference type="ARBA" id="ARBA00023136"/>
    </source>
</evidence>
<keyword evidence="5 7" id="KW-0472">Membrane</keyword>
<comment type="subcellular location">
    <subcellularLocation>
        <location evidence="1">Membrane</location>
    </subcellularLocation>
</comment>
<feature type="transmembrane region" description="Helical" evidence="7">
    <location>
        <begin position="96"/>
        <end position="121"/>
    </location>
</feature>
<dbReference type="PRINTS" id="PR00237">
    <property type="entry name" value="GPCRRHODOPSN"/>
</dbReference>
<organism evidence="9 10">
    <name type="scientific">Amphibalanus amphitrite</name>
    <name type="common">Striped barnacle</name>
    <name type="synonym">Balanus amphitrite</name>
    <dbReference type="NCBI Taxonomy" id="1232801"/>
    <lineage>
        <taxon>Eukaryota</taxon>
        <taxon>Metazoa</taxon>
        <taxon>Ecdysozoa</taxon>
        <taxon>Arthropoda</taxon>
        <taxon>Crustacea</taxon>
        <taxon>Multicrustacea</taxon>
        <taxon>Cirripedia</taxon>
        <taxon>Thoracica</taxon>
        <taxon>Thoracicalcarea</taxon>
        <taxon>Balanomorpha</taxon>
        <taxon>Balanoidea</taxon>
        <taxon>Balanidae</taxon>
        <taxon>Amphibalaninae</taxon>
        <taxon>Amphibalanus</taxon>
    </lineage>
</organism>
<evidence type="ECO:0000259" key="8">
    <source>
        <dbReference type="PROSITE" id="PS50262"/>
    </source>
</evidence>
<dbReference type="Gene3D" id="1.20.1070.10">
    <property type="entry name" value="Rhodopsin 7-helix transmembrane proteins"/>
    <property type="match status" value="1"/>
</dbReference>
<dbReference type="GO" id="GO:0004930">
    <property type="term" value="F:G protein-coupled receptor activity"/>
    <property type="evidence" value="ECO:0007669"/>
    <property type="project" value="InterPro"/>
</dbReference>
<dbReference type="Pfam" id="PF00001">
    <property type="entry name" value="7tm_1"/>
    <property type="match status" value="1"/>
</dbReference>
<evidence type="ECO:0000256" key="2">
    <source>
        <dbReference type="ARBA" id="ARBA00010663"/>
    </source>
</evidence>
<keyword evidence="9" id="KW-0675">Receptor</keyword>
<dbReference type="PANTHER" id="PTHR46641:SF2">
    <property type="entry name" value="FMRFAMIDE RECEPTOR"/>
    <property type="match status" value="1"/>
</dbReference>
<dbReference type="InterPro" id="IPR052954">
    <property type="entry name" value="GPCR-Ligand_Int"/>
</dbReference>
<sequence length="445" mass="49981">MTSTTGMDAHPAAVDHGPAEMDIDPTGLLGDEYLLLQLPLCNACNSTMPCQLEYGLYQFVLQGVVMNVVNVLGIVCNTISIYILSRKQMRASINCCLIGLATFDILLLVCSIFVWGLPAISQYSGGMRSLTSRIIPHMTPWLYPLATIAHTGSTYVTVTVTVERYVAVCHSLKARYICTYGRARLYMILISIFVVLYNVPKFFELRTEPMLSVLDNHTVMGYIPCPTALRDTDMYIEVYIMWMYFIVMYCIPFGTLVILNSLIYRNVRIANRMRQLLSRRQEKEIGLATMLLAIVVLFIVCNSLSFVINMIELLNNNRTTPIIDDSGMSLLADFSNLLINIKSSSNFIIYCIFGQKFRRLFLRLFCSRLLRSRCRLWNPADDVITIAPGATNGASLPMKRLGRSDQSQAVPEGRHLLEPPTAGQSRCSESTTLSRSASPTSFRRS</sequence>
<dbReference type="AlphaFoldDB" id="A0A6A4X8Q2"/>
<name>A0A6A4X8Q2_AMPAM</name>
<feature type="region of interest" description="Disordered" evidence="6">
    <location>
        <begin position="395"/>
        <end position="445"/>
    </location>
</feature>
<dbReference type="Proteomes" id="UP000440578">
    <property type="component" value="Unassembled WGS sequence"/>
</dbReference>
<gene>
    <name evidence="9" type="primary">FMRFaR_2</name>
    <name evidence="9" type="ORF">FJT64_018344</name>
</gene>
<evidence type="ECO:0000256" key="1">
    <source>
        <dbReference type="ARBA" id="ARBA00004370"/>
    </source>
</evidence>
<dbReference type="PANTHER" id="PTHR46641">
    <property type="entry name" value="FMRFAMIDE RECEPTOR-RELATED"/>
    <property type="match status" value="1"/>
</dbReference>
<dbReference type="SUPFAM" id="SSF81321">
    <property type="entry name" value="Family A G protein-coupled receptor-like"/>
    <property type="match status" value="1"/>
</dbReference>
<feature type="transmembrane region" description="Helical" evidence="7">
    <location>
        <begin position="141"/>
        <end position="162"/>
    </location>
</feature>
<evidence type="ECO:0000313" key="10">
    <source>
        <dbReference type="Proteomes" id="UP000440578"/>
    </source>
</evidence>
<feature type="domain" description="G-protein coupled receptors family 1 profile" evidence="8">
    <location>
        <begin position="76"/>
        <end position="350"/>
    </location>
</feature>
<accession>A0A6A4X8Q2</accession>
<dbReference type="EMBL" id="VIIS01000291">
    <property type="protein sequence ID" value="KAF0310781.1"/>
    <property type="molecule type" value="Genomic_DNA"/>
</dbReference>
<comment type="similarity">
    <text evidence="2">Belongs to the G-protein coupled receptor 1 family.</text>
</comment>
<evidence type="ECO:0000256" key="3">
    <source>
        <dbReference type="ARBA" id="ARBA00022692"/>
    </source>
</evidence>
<feature type="compositionally biased region" description="Polar residues" evidence="6">
    <location>
        <begin position="422"/>
        <end position="445"/>
    </location>
</feature>
<proteinExistence type="inferred from homology"/>
<keyword evidence="10" id="KW-1185">Reference proteome</keyword>
<dbReference type="InterPro" id="IPR000276">
    <property type="entry name" value="GPCR_Rhodpsn"/>
</dbReference>
<dbReference type="InterPro" id="IPR017452">
    <property type="entry name" value="GPCR_Rhodpsn_7TM"/>
</dbReference>
<feature type="transmembrane region" description="Helical" evidence="7">
    <location>
        <begin position="64"/>
        <end position="84"/>
    </location>
</feature>
<keyword evidence="3 7" id="KW-0812">Transmembrane</keyword>
<feature type="transmembrane region" description="Helical" evidence="7">
    <location>
        <begin position="183"/>
        <end position="200"/>
    </location>
</feature>
<feature type="transmembrane region" description="Helical" evidence="7">
    <location>
        <begin position="285"/>
        <end position="308"/>
    </location>
</feature>
<dbReference type="GO" id="GO:0016020">
    <property type="term" value="C:membrane"/>
    <property type="evidence" value="ECO:0007669"/>
    <property type="project" value="UniProtKB-SubCell"/>
</dbReference>
<evidence type="ECO:0000256" key="4">
    <source>
        <dbReference type="ARBA" id="ARBA00022989"/>
    </source>
</evidence>
<comment type="caution">
    <text evidence="9">The sequence shown here is derived from an EMBL/GenBank/DDBJ whole genome shotgun (WGS) entry which is preliminary data.</text>
</comment>